<dbReference type="EMBL" id="VIWO01000004">
    <property type="protein sequence ID" value="TWF40343.1"/>
    <property type="molecule type" value="Genomic_DNA"/>
</dbReference>
<dbReference type="Proteomes" id="UP000320811">
    <property type="component" value="Unassembled WGS sequence"/>
</dbReference>
<dbReference type="AlphaFoldDB" id="A0A561PQH2"/>
<sequence length="86" mass="10025">MLTSNNRQIKLQPKHRDQSGNHTVVPWLNISGVWLEELGFKVGDMVKITTRDRLLIIEPLEDTEQEAHEYRSALQEMKQTLKKLAQ</sequence>
<evidence type="ECO:0000313" key="4">
    <source>
        <dbReference type="Proteomes" id="UP000320811"/>
    </source>
</evidence>
<dbReference type="GO" id="GO:0016788">
    <property type="term" value="F:hydrolase activity, acting on ester bonds"/>
    <property type="evidence" value="ECO:0007669"/>
    <property type="project" value="InterPro"/>
</dbReference>
<name>A0A561PQH2_9BACT</name>
<evidence type="ECO:0000256" key="1">
    <source>
        <dbReference type="SAM" id="MobiDB-lite"/>
    </source>
</evidence>
<feature type="domain" description="Toxin SymE-like" evidence="2">
    <location>
        <begin position="7"/>
        <end position="59"/>
    </location>
</feature>
<dbReference type="RefSeq" id="WP_186452454.1">
    <property type="nucleotide sequence ID" value="NZ_VIWO01000004.1"/>
</dbReference>
<feature type="region of interest" description="Disordered" evidence="1">
    <location>
        <begin position="1"/>
        <end position="22"/>
    </location>
</feature>
<keyword evidence="4" id="KW-1185">Reference proteome</keyword>
<evidence type="ECO:0000259" key="2">
    <source>
        <dbReference type="Pfam" id="PF08845"/>
    </source>
</evidence>
<dbReference type="GO" id="GO:0003723">
    <property type="term" value="F:RNA binding"/>
    <property type="evidence" value="ECO:0007669"/>
    <property type="project" value="InterPro"/>
</dbReference>
<gene>
    <name evidence="3" type="ORF">FHW36_10425</name>
</gene>
<accession>A0A561PQH2</accession>
<protein>
    <submittedName>
        <fullName evidence="3">Toxic protein SymE</fullName>
    </submittedName>
</protein>
<comment type="caution">
    <text evidence="3">The sequence shown here is derived from an EMBL/GenBank/DDBJ whole genome shotgun (WGS) entry which is preliminary data.</text>
</comment>
<organism evidence="3 4">
    <name type="scientific">Chitinophaga polysaccharea</name>
    <dbReference type="NCBI Taxonomy" id="1293035"/>
    <lineage>
        <taxon>Bacteria</taxon>
        <taxon>Pseudomonadati</taxon>
        <taxon>Bacteroidota</taxon>
        <taxon>Chitinophagia</taxon>
        <taxon>Chitinophagales</taxon>
        <taxon>Chitinophagaceae</taxon>
        <taxon>Chitinophaga</taxon>
    </lineage>
</organism>
<evidence type="ECO:0000313" key="3">
    <source>
        <dbReference type="EMBL" id="TWF40343.1"/>
    </source>
</evidence>
<reference evidence="3 4" key="1">
    <citation type="submission" date="2019-06" db="EMBL/GenBank/DDBJ databases">
        <title>Sorghum-associated microbial communities from plants grown in Nebraska, USA.</title>
        <authorList>
            <person name="Schachtman D."/>
        </authorList>
    </citation>
    <scope>NUCLEOTIDE SEQUENCE [LARGE SCALE GENOMIC DNA]</scope>
    <source>
        <strain evidence="3 4">1209</strain>
    </source>
</reference>
<dbReference type="GO" id="GO:0016070">
    <property type="term" value="P:RNA metabolic process"/>
    <property type="evidence" value="ECO:0007669"/>
    <property type="project" value="InterPro"/>
</dbReference>
<dbReference type="InterPro" id="IPR014944">
    <property type="entry name" value="Toxin_SymE-like"/>
</dbReference>
<dbReference type="Pfam" id="PF08845">
    <property type="entry name" value="SymE_toxin"/>
    <property type="match status" value="1"/>
</dbReference>
<proteinExistence type="predicted"/>
<dbReference type="GO" id="GO:0005737">
    <property type="term" value="C:cytoplasm"/>
    <property type="evidence" value="ECO:0007669"/>
    <property type="project" value="InterPro"/>
</dbReference>